<feature type="transmembrane region" description="Helical" evidence="1">
    <location>
        <begin position="99"/>
        <end position="120"/>
    </location>
</feature>
<dbReference type="AlphaFoldDB" id="A0A955RKN2"/>
<comment type="caution">
    <text evidence="2">The sequence shown here is derived from an EMBL/GenBank/DDBJ whole genome shotgun (WGS) entry which is preliminary data.</text>
</comment>
<proteinExistence type="predicted"/>
<accession>A0A955RKN2</accession>
<name>A0A955RKN2_9BACT</name>
<dbReference type="EMBL" id="JAGQLH010000074">
    <property type="protein sequence ID" value="MCA9386064.1"/>
    <property type="molecule type" value="Genomic_DNA"/>
</dbReference>
<feature type="transmembrane region" description="Helical" evidence="1">
    <location>
        <begin position="12"/>
        <end position="35"/>
    </location>
</feature>
<dbReference type="InterPro" id="IPR036259">
    <property type="entry name" value="MFS_trans_sf"/>
</dbReference>
<protein>
    <recommendedName>
        <fullName evidence="4">MFS transporter</fullName>
    </recommendedName>
</protein>
<feature type="transmembrane region" description="Helical" evidence="1">
    <location>
        <begin position="165"/>
        <end position="184"/>
    </location>
</feature>
<dbReference type="SUPFAM" id="SSF103473">
    <property type="entry name" value="MFS general substrate transporter"/>
    <property type="match status" value="1"/>
</dbReference>
<sequence>MQTPMKIRAFLWLSIDALYSLISGITYVLISFFIWEQSNSINLILWFNVIIFLTLLCNSFISGLFSVVGSPKLSYLLSITSFTITAYFVYTLQEETHHYIVFISILIGLVYSFLYTARPLINRTLVDKTHFISYNSIKQILFSVISVSTPLIINLGLQFKSYTELLYISMFGFFTLLLLSLLFIPKTNPSQRIIIHKLLAKSFTNSTIKKISHIKLSNGIAYSMGWGLLNILVLEQLGSVSNWSYISIAGAIVGILISYKLKSLDINNTSLSRMIISTSAMCFAVLPILLVVNFTLELFIIFMLAKVAFEKVTNIISENYIYSIESKDHHFEEKQISYQIFSDIFMSLGQLVPVAILFILPESLLSTTTLIIMLTLTSLAPYLTSKSYSTYFQTIQGIDE</sequence>
<reference evidence="2" key="2">
    <citation type="journal article" date="2021" name="Microbiome">
        <title>Successional dynamics and alternative stable states in a saline activated sludge microbial community over 9 years.</title>
        <authorList>
            <person name="Wang Y."/>
            <person name="Ye J."/>
            <person name="Ju F."/>
            <person name="Liu L."/>
            <person name="Boyd J.A."/>
            <person name="Deng Y."/>
            <person name="Parks D.H."/>
            <person name="Jiang X."/>
            <person name="Yin X."/>
            <person name="Woodcroft B.J."/>
            <person name="Tyson G.W."/>
            <person name="Hugenholtz P."/>
            <person name="Polz M.F."/>
            <person name="Zhang T."/>
        </authorList>
    </citation>
    <scope>NUCLEOTIDE SEQUENCE</scope>
    <source>
        <strain evidence="2">HKST-UBA11</strain>
    </source>
</reference>
<feature type="transmembrane region" description="Helical" evidence="1">
    <location>
        <begin position="140"/>
        <end position="159"/>
    </location>
</feature>
<feature type="transmembrane region" description="Helical" evidence="1">
    <location>
        <begin position="73"/>
        <end position="93"/>
    </location>
</feature>
<keyword evidence="1" id="KW-0812">Transmembrane</keyword>
<feature type="transmembrane region" description="Helical" evidence="1">
    <location>
        <begin position="219"/>
        <end position="237"/>
    </location>
</feature>
<gene>
    <name evidence="2" type="ORF">KC717_05440</name>
</gene>
<feature type="transmembrane region" description="Helical" evidence="1">
    <location>
        <begin position="365"/>
        <end position="383"/>
    </location>
</feature>
<evidence type="ECO:0008006" key="4">
    <source>
        <dbReference type="Google" id="ProtNLM"/>
    </source>
</evidence>
<keyword evidence="1" id="KW-1133">Transmembrane helix</keyword>
<evidence type="ECO:0000313" key="2">
    <source>
        <dbReference type="EMBL" id="MCA9386064.1"/>
    </source>
</evidence>
<dbReference type="Proteomes" id="UP000754563">
    <property type="component" value="Unassembled WGS sequence"/>
</dbReference>
<reference evidence="2" key="1">
    <citation type="submission" date="2020-04" db="EMBL/GenBank/DDBJ databases">
        <authorList>
            <person name="Zhang T."/>
        </authorList>
    </citation>
    <scope>NUCLEOTIDE SEQUENCE</scope>
    <source>
        <strain evidence="2">HKST-UBA11</strain>
    </source>
</reference>
<feature type="transmembrane region" description="Helical" evidence="1">
    <location>
        <begin position="41"/>
        <end position="61"/>
    </location>
</feature>
<organism evidence="2 3">
    <name type="scientific">Candidatus Dojkabacteria bacterium</name>
    <dbReference type="NCBI Taxonomy" id="2099670"/>
    <lineage>
        <taxon>Bacteria</taxon>
        <taxon>Candidatus Dojkabacteria</taxon>
    </lineage>
</organism>
<feature type="transmembrane region" description="Helical" evidence="1">
    <location>
        <begin position="243"/>
        <end position="259"/>
    </location>
</feature>
<evidence type="ECO:0000313" key="3">
    <source>
        <dbReference type="Proteomes" id="UP000754563"/>
    </source>
</evidence>
<keyword evidence="1" id="KW-0472">Membrane</keyword>
<dbReference type="Gene3D" id="1.20.1250.20">
    <property type="entry name" value="MFS general substrate transporter like domains"/>
    <property type="match status" value="1"/>
</dbReference>
<evidence type="ECO:0000256" key="1">
    <source>
        <dbReference type="SAM" id="Phobius"/>
    </source>
</evidence>